<evidence type="ECO:0000313" key="1">
    <source>
        <dbReference type="EMBL" id="AIU94591.1"/>
    </source>
</evidence>
<reference evidence="1" key="1">
    <citation type="journal article" date="2015" name="J. Antimicrob. Chemother.">
        <title>Characterization of a genomic island in Stenotrophomonas maltophilia that carries a novel floR gene variant.</title>
        <authorList>
            <person name="He T."/>
            <person name="Shen J."/>
            <person name="Schwarz S."/>
            <person name="Wu C."/>
            <person name="Wang Y."/>
        </authorList>
    </citation>
    <scope>NUCLEOTIDE SEQUENCE</scope>
    <source>
        <strain evidence="1">GZP-Sm1</strain>
    </source>
</reference>
<proteinExistence type="predicted"/>
<sequence>MVASPSWSLAFFLASLKDLLSCLASISISASRTVTCLVRSSMVLASWPRSSS</sequence>
<accession>A0A0A0R2T8</accession>
<dbReference type="AlphaFoldDB" id="A0A0A0R2T8"/>
<name>A0A0A0R2T8_STEMA</name>
<dbReference type="EMBL" id="KM649682">
    <property type="protein sequence ID" value="AIU94591.1"/>
    <property type="molecule type" value="Genomic_DNA"/>
</dbReference>
<protein>
    <submittedName>
        <fullName evidence="1">Uncharacterized protein</fullName>
    </submittedName>
</protein>
<organism evidence="1">
    <name type="scientific">Stenotrophomonas maltophilia</name>
    <name type="common">Pseudomonas maltophilia</name>
    <name type="synonym">Xanthomonas maltophilia</name>
    <dbReference type="NCBI Taxonomy" id="40324"/>
    <lineage>
        <taxon>Bacteria</taxon>
        <taxon>Pseudomonadati</taxon>
        <taxon>Pseudomonadota</taxon>
        <taxon>Gammaproteobacteria</taxon>
        <taxon>Lysobacterales</taxon>
        <taxon>Lysobacteraceae</taxon>
        <taxon>Stenotrophomonas</taxon>
        <taxon>Stenotrophomonas maltophilia group</taxon>
    </lineage>
</organism>